<accession>A0A2H3K8I8</accession>
<evidence type="ECO:0000256" key="1">
    <source>
        <dbReference type="SAM" id="MobiDB-lite"/>
    </source>
</evidence>
<dbReference type="Pfam" id="PF14410">
    <property type="entry name" value="GH-E"/>
    <property type="match status" value="1"/>
</dbReference>
<sequence>MQGYNSYFVGESKVLVHNCEIPARGNFRQKTIKDSWDGAKDGSKPNTKKCPTCDKDVEGNPNLKEKRGSEDGWDASHNHSWSKRDNNGKTRKEQLDNYNEGVSLECKSCNRSGGNNDSRFDKKKK</sequence>
<organism evidence="3 4">
    <name type="scientific">Flavobacterium branchiophilum</name>
    <dbReference type="NCBI Taxonomy" id="55197"/>
    <lineage>
        <taxon>Bacteria</taxon>
        <taxon>Pseudomonadati</taxon>
        <taxon>Bacteroidota</taxon>
        <taxon>Flavobacteriia</taxon>
        <taxon>Flavobacteriales</taxon>
        <taxon>Flavobacteriaceae</taxon>
        <taxon>Flavobacterium</taxon>
    </lineage>
</organism>
<dbReference type="Proteomes" id="UP000220828">
    <property type="component" value="Unassembled WGS sequence"/>
</dbReference>
<feature type="region of interest" description="Disordered" evidence="1">
    <location>
        <begin position="32"/>
        <end position="125"/>
    </location>
</feature>
<protein>
    <recommendedName>
        <fullName evidence="2">Toxin YqcG C-terminal domain-containing protein</fullName>
    </recommendedName>
</protein>
<feature type="compositionally biased region" description="Basic and acidic residues" evidence="1">
    <location>
        <begin position="51"/>
        <end position="95"/>
    </location>
</feature>
<proteinExistence type="predicted"/>
<dbReference type="AlphaFoldDB" id="A0A2H3K8I8"/>
<evidence type="ECO:0000313" key="4">
    <source>
        <dbReference type="Proteomes" id="UP000220828"/>
    </source>
</evidence>
<comment type="caution">
    <text evidence="3">The sequence shown here is derived from an EMBL/GenBank/DDBJ whole genome shotgun (WGS) entry which is preliminary data.</text>
</comment>
<feature type="compositionally biased region" description="Basic and acidic residues" evidence="1">
    <location>
        <begin position="32"/>
        <end position="43"/>
    </location>
</feature>
<reference evidence="3 4" key="1">
    <citation type="submission" date="2017-09" db="EMBL/GenBank/DDBJ databases">
        <title>Whole genomes of Flavobacteriaceae.</title>
        <authorList>
            <person name="Stine C."/>
            <person name="Li C."/>
            <person name="Tadesse D."/>
        </authorList>
    </citation>
    <scope>NUCLEOTIDE SEQUENCE [LARGE SCALE GENOMIC DNA]</scope>
    <source>
        <strain evidence="3 4">ATCC 35036</strain>
    </source>
</reference>
<name>A0A2H3K8I8_9FLAO</name>
<gene>
    <name evidence="3" type="ORF">B0A77_14715</name>
</gene>
<feature type="domain" description="Toxin YqcG C-terminal" evidence="2">
    <location>
        <begin position="47"/>
        <end position="114"/>
    </location>
</feature>
<evidence type="ECO:0000313" key="3">
    <source>
        <dbReference type="EMBL" id="PDS21952.1"/>
    </source>
</evidence>
<dbReference type="InterPro" id="IPR026835">
    <property type="entry name" value="YqcG_C"/>
</dbReference>
<dbReference type="EMBL" id="PCMW01000128">
    <property type="protein sequence ID" value="PDS21952.1"/>
    <property type="molecule type" value="Genomic_DNA"/>
</dbReference>
<dbReference type="OrthoDB" id="2972467at2"/>
<evidence type="ECO:0000259" key="2">
    <source>
        <dbReference type="Pfam" id="PF14410"/>
    </source>
</evidence>